<organism evidence="1 2">
    <name type="scientific">Mycobacterium scrofulaceum</name>
    <dbReference type="NCBI Taxonomy" id="1783"/>
    <lineage>
        <taxon>Bacteria</taxon>
        <taxon>Bacillati</taxon>
        <taxon>Actinomycetota</taxon>
        <taxon>Actinomycetes</taxon>
        <taxon>Mycobacteriales</taxon>
        <taxon>Mycobacteriaceae</taxon>
        <taxon>Mycobacterium</taxon>
    </lineage>
</organism>
<dbReference type="SUPFAM" id="SSF53335">
    <property type="entry name" value="S-adenosyl-L-methionine-dependent methyltransferases"/>
    <property type="match status" value="1"/>
</dbReference>
<evidence type="ECO:0000313" key="1">
    <source>
        <dbReference type="EMBL" id="OBH91758.1"/>
    </source>
</evidence>
<reference evidence="1 2" key="1">
    <citation type="submission" date="2016-06" db="EMBL/GenBank/DDBJ databases">
        <authorList>
            <person name="Kjaerup R.B."/>
            <person name="Dalgaard T.S."/>
            <person name="Juul-Madsen H.R."/>
        </authorList>
    </citation>
    <scope>NUCLEOTIDE SEQUENCE [LARGE SCALE GENOMIC DNA]</scope>
    <source>
        <strain evidence="1 2">E2838</strain>
    </source>
</reference>
<accession>A0A1A2URX2</accession>
<dbReference type="Proteomes" id="UP000092207">
    <property type="component" value="Unassembled WGS sequence"/>
</dbReference>
<dbReference type="RefSeq" id="WP_067309070.1">
    <property type="nucleotide sequence ID" value="NZ_LZJY01000345.1"/>
</dbReference>
<evidence type="ECO:0000313" key="2">
    <source>
        <dbReference type="Proteomes" id="UP000092207"/>
    </source>
</evidence>
<evidence type="ECO:0008006" key="3">
    <source>
        <dbReference type="Google" id="ProtNLM"/>
    </source>
</evidence>
<gene>
    <name evidence="1" type="ORF">A5679_23930</name>
</gene>
<dbReference type="Gene3D" id="3.40.50.150">
    <property type="entry name" value="Vaccinia Virus protein VP39"/>
    <property type="match status" value="1"/>
</dbReference>
<sequence length="227" mass="24198">MSRITRGLVGIALNSVRNRKSLEPSRLAAAYGWFHGEHLVSPPAISKQRHLLHTLQSRNHRIFVEAGTYKGETTAFFVPYVDQVISVELHDGLFAAAERRFAREPKVTLVHGDSLIEIPKIVANCSSPPLVFLDGHFSGEGTAEGQEMEPAESTLSRLADVTPAGTTIVIDDLRLFGSGLSGFPQLDAITSAARAAFPAAVIRAGLDSIVVETPGEPLTGACDASGS</sequence>
<dbReference type="InterPro" id="IPR029063">
    <property type="entry name" value="SAM-dependent_MTases_sf"/>
</dbReference>
<name>A0A1A2URX2_MYCSC</name>
<comment type="caution">
    <text evidence="1">The sequence shown here is derived from an EMBL/GenBank/DDBJ whole genome shotgun (WGS) entry which is preliminary data.</text>
</comment>
<protein>
    <recommendedName>
        <fullName evidence="3">Methyltransferase</fullName>
    </recommendedName>
</protein>
<proteinExistence type="predicted"/>
<dbReference type="AlphaFoldDB" id="A0A1A2URX2"/>
<dbReference type="EMBL" id="LZJY01000345">
    <property type="protein sequence ID" value="OBH91758.1"/>
    <property type="molecule type" value="Genomic_DNA"/>
</dbReference>